<accession>A9FE51</accession>
<dbReference type="KEGG" id="scl:sce4687"/>
<feature type="transmembrane region" description="Helical" evidence="2">
    <location>
        <begin position="235"/>
        <end position="255"/>
    </location>
</feature>
<evidence type="ECO:0000256" key="3">
    <source>
        <dbReference type="SAM" id="SignalP"/>
    </source>
</evidence>
<evidence type="ECO:0000256" key="2">
    <source>
        <dbReference type="SAM" id="Phobius"/>
    </source>
</evidence>
<protein>
    <submittedName>
        <fullName evidence="4">Sorangium cellulosum 'So ce 56' complete genome</fullName>
    </submittedName>
</protein>
<organism evidence="4 5">
    <name type="scientific">Sorangium cellulosum (strain So ce56)</name>
    <name type="common">Polyangium cellulosum (strain So ce56)</name>
    <dbReference type="NCBI Taxonomy" id="448385"/>
    <lineage>
        <taxon>Bacteria</taxon>
        <taxon>Pseudomonadati</taxon>
        <taxon>Myxococcota</taxon>
        <taxon>Polyangia</taxon>
        <taxon>Polyangiales</taxon>
        <taxon>Polyangiaceae</taxon>
        <taxon>Sorangium</taxon>
    </lineage>
</organism>
<keyword evidence="3" id="KW-0732">Signal</keyword>
<feature type="region of interest" description="Disordered" evidence="1">
    <location>
        <begin position="202"/>
        <end position="231"/>
    </location>
</feature>
<evidence type="ECO:0000313" key="5">
    <source>
        <dbReference type="Proteomes" id="UP000002139"/>
    </source>
</evidence>
<dbReference type="HOGENOM" id="CLU_054949_0_0_7"/>
<name>A9FE51_SORC5</name>
<keyword evidence="2" id="KW-0472">Membrane</keyword>
<gene>
    <name evidence="4" type="ordered locus">sce4687</name>
</gene>
<evidence type="ECO:0000256" key="1">
    <source>
        <dbReference type="SAM" id="MobiDB-lite"/>
    </source>
</evidence>
<dbReference type="EMBL" id="AM746676">
    <property type="protein sequence ID" value="CAN94850.1"/>
    <property type="molecule type" value="Genomic_DNA"/>
</dbReference>
<feature type="transmembrane region" description="Helical" evidence="2">
    <location>
        <begin position="295"/>
        <end position="321"/>
    </location>
</feature>
<feature type="chain" id="PRO_5002737741" evidence="3">
    <location>
        <begin position="22"/>
        <end position="341"/>
    </location>
</feature>
<keyword evidence="2" id="KW-1133">Transmembrane helix</keyword>
<keyword evidence="2" id="KW-0812">Transmembrane</keyword>
<dbReference type="BioCyc" id="SCEL448385:SCE_RS24070-MONOMER"/>
<reference evidence="4 5" key="1">
    <citation type="journal article" date="2007" name="Nat. Biotechnol.">
        <title>Complete genome sequence of the myxobacterium Sorangium cellulosum.</title>
        <authorList>
            <person name="Schneiker S."/>
            <person name="Perlova O."/>
            <person name="Kaiser O."/>
            <person name="Gerth K."/>
            <person name="Alici A."/>
            <person name="Altmeyer M.O."/>
            <person name="Bartels D."/>
            <person name="Bekel T."/>
            <person name="Beyer S."/>
            <person name="Bode E."/>
            <person name="Bode H.B."/>
            <person name="Bolten C.J."/>
            <person name="Choudhuri J.V."/>
            <person name="Doss S."/>
            <person name="Elnakady Y.A."/>
            <person name="Frank B."/>
            <person name="Gaigalat L."/>
            <person name="Goesmann A."/>
            <person name="Groeger C."/>
            <person name="Gross F."/>
            <person name="Jelsbak L."/>
            <person name="Jelsbak L."/>
            <person name="Kalinowski J."/>
            <person name="Kegler C."/>
            <person name="Knauber T."/>
            <person name="Konietzny S."/>
            <person name="Kopp M."/>
            <person name="Krause L."/>
            <person name="Krug D."/>
            <person name="Linke B."/>
            <person name="Mahmud T."/>
            <person name="Martinez-Arias R."/>
            <person name="McHardy A.C."/>
            <person name="Merai M."/>
            <person name="Meyer F."/>
            <person name="Mormann S."/>
            <person name="Munoz-Dorado J."/>
            <person name="Perez J."/>
            <person name="Pradella S."/>
            <person name="Rachid S."/>
            <person name="Raddatz G."/>
            <person name="Rosenau F."/>
            <person name="Rueckert C."/>
            <person name="Sasse F."/>
            <person name="Scharfe M."/>
            <person name="Schuster S.C."/>
            <person name="Suen G."/>
            <person name="Treuner-Lange A."/>
            <person name="Velicer G.J."/>
            <person name="Vorholter F.-J."/>
            <person name="Weissman K.J."/>
            <person name="Welch R.D."/>
            <person name="Wenzel S.C."/>
            <person name="Whitworth D.E."/>
            <person name="Wilhelm S."/>
            <person name="Wittmann C."/>
            <person name="Bloecker H."/>
            <person name="Puehler A."/>
            <person name="Mueller R."/>
        </authorList>
    </citation>
    <scope>NUCLEOTIDE SEQUENCE [LARGE SCALE GENOMIC DNA]</scope>
    <source>
        <strain evidence="5">So ce56</strain>
    </source>
</reference>
<sequence length="341" mass="34850">MLRNTRRVAALPLCIALLAGAAEGRAEGPPEAVARLMAQANAAAREDRLADSRDLWMAVWRLERAQVAACNIGALSLRLGDAPAAVRWLSLCQEIMRAPRTPAERALVASRLSDLARARQLAGELHVVAPAGSKITIDGAPAELEGDKPIPVAPGHHVVRAVLDGNVATAEIDVPRGEAREVVLTFAAQPAGVPAPLPGLPAAPAGAPAPPPGPRASPLVPLAPPPPRPGPRPELVAGGFGLSATLAAIGGVMLVGAEKKDDAGDTAALSAGPNRCFRLTRPICQQSASAYDDAIAYRGVGLAGLIAGGAVLAATLGYTFYPRGPAEMTVSTKGLTLTSTF</sequence>
<dbReference type="OrthoDB" id="5509506at2"/>
<feature type="signal peptide" evidence="3">
    <location>
        <begin position="1"/>
        <end position="21"/>
    </location>
</feature>
<dbReference type="Proteomes" id="UP000002139">
    <property type="component" value="Chromosome"/>
</dbReference>
<proteinExistence type="predicted"/>
<keyword evidence="5" id="KW-1185">Reference proteome</keyword>
<evidence type="ECO:0000313" key="4">
    <source>
        <dbReference type="EMBL" id="CAN94850.1"/>
    </source>
</evidence>
<dbReference type="AlphaFoldDB" id="A9FE51"/>
<dbReference type="RefSeq" id="WP_012237319.1">
    <property type="nucleotide sequence ID" value="NC_010162.1"/>
</dbReference>